<dbReference type="EMBL" id="JAFNEN010000074">
    <property type="protein sequence ID" value="KAG8196195.1"/>
    <property type="molecule type" value="Genomic_DNA"/>
</dbReference>
<evidence type="ECO:0000313" key="1">
    <source>
        <dbReference type="EMBL" id="KAG8196195.1"/>
    </source>
</evidence>
<keyword evidence="2" id="KW-1185">Reference proteome</keyword>
<gene>
    <name evidence="1" type="ORF">JTE90_007923</name>
</gene>
<organism evidence="1 2">
    <name type="scientific">Oedothorax gibbosus</name>
    <dbReference type="NCBI Taxonomy" id="931172"/>
    <lineage>
        <taxon>Eukaryota</taxon>
        <taxon>Metazoa</taxon>
        <taxon>Ecdysozoa</taxon>
        <taxon>Arthropoda</taxon>
        <taxon>Chelicerata</taxon>
        <taxon>Arachnida</taxon>
        <taxon>Araneae</taxon>
        <taxon>Araneomorphae</taxon>
        <taxon>Entelegynae</taxon>
        <taxon>Araneoidea</taxon>
        <taxon>Linyphiidae</taxon>
        <taxon>Erigoninae</taxon>
        <taxon>Oedothorax</taxon>
    </lineage>
</organism>
<dbReference type="AlphaFoldDB" id="A0AAV6VI97"/>
<name>A0AAV6VI97_9ARAC</name>
<reference evidence="1 2" key="1">
    <citation type="journal article" date="2022" name="Nat. Ecol. Evol.">
        <title>A masculinizing supergene underlies an exaggerated male reproductive morph in a spider.</title>
        <authorList>
            <person name="Hendrickx F."/>
            <person name="De Corte Z."/>
            <person name="Sonet G."/>
            <person name="Van Belleghem S.M."/>
            <person name="Kostlbacher S."/>
            <person name="Vangestel C."/>
        </authorList>
    </citation>
    <scope>NUCLEOTIDE SEQUENCE [LARGE SCALE GENOMIC DNA]</scope>
    <source>
        <strain evidence="1">W744_W776</strain>
    </source>
</reference>
<comment type="caution">
    <text evidence="1">The sequence shown here is derived from an EMBL/GenBank/DDBJ whole genome shotgun (WGS) entry which is preliminary data.</text>
</comment>
<protein>
    <submittedName>
        <fullName evidence="1">Uncharacterized protein</fullName>
    </submittedName>
</protein>
<accession>A0AAV6VI97</accession>
<sequence length="72" mass="7661">MGLLVSQKMRLGPEAFFAVVALIGPLSRMDKEVFQEVCRPGCGIGAVGTLLKLLLANLRSFGGQENTSVVII</sequence>
<evidence type="ECO:0000313" key="2">
    <source>
        <dbReference type="Proteomes" id="UP000827092"/>
    </source>
</evidence>
<proteinExistence type="predicted"/>
<dbReference type="Proteomes" id="UP000827092">
    <property type="component" value="Unassembled WGS sequence"/>
</dbReference>